<evidence type="ECO:0000313" key="4">
    <source>
        <dbReference type="EMBL" id="KAF1973984.1"/>
    </source>
</evidence>
<feature type="domain" description="Chromo" evidence="3">
    <location>
        <begin position="449"/>
        <end position="500"/>
    </location>
</feature>
<feature type="compositionally biased region" description="Acidic residues" evidence="2">
    <location>
        <begin position="226"/>
        <end position="236"/>
    </location>
</feature>
<accession>A0A6A5VA13</accession>
<dbReference type="SMART" id="SM00298">
    <property type="entry name" value="CHROMO"/>
    <property type="match status" value="1"/>
</dbReference>
<dbReference type="InterPro" id="IPR023780">
    <property type="entry name" value="Chromo_domain"/>
</dbReference>
<feature type="compositionally biased region" description="Basic and acidic residues" evidence="2">
    <location>
        <begin position="398"/>
        <end position="418"/>
    </location>
</feature>
<dbReference type="Proteomes" id="UP000800036">
    <property type="component" value="Unassembled WGS sequence"/>
</dbReference>
<keyword evidence="5" id="KW-1185">Reference proteome</keyword>
<evidence type="ECO:0000259" key="3">
    <source>
        <dbReference type="PROSITE" id="PS50013"/>
    </source>
</evidence>
<dbReference type="CDD" id="cd00024">
    <property type="entry name" value="CD_CSD"/>
    <property type="match status" value="1"/>
</dbReference>
<feature type="compositionally biased region" description="Acidic residues" evidence="2">
    <location>
        <begin position="322"/>
        <end position="333"/>
    </location>
</feature>
<dbReference type="Gene3D" id="2.40.50.40">
    <property type="match status" value="1"/>
</dbReference>
<dbReference type="PROSITE" id="PS50013">
    <property type="entry name" value="CHROMO_2"/>
    <property type="match status" value="1"/>
</dbReference>
<name>A0A6A5VA13_9PLEO</name>
<proteinExistence type="predicted"/>
<evidence type="ECO:0000256" key="1">
    <source>
        <dbReference type="ARBA" id="ARBA00011353"/>
    </source>
</evidence>
<evidence type="ECO:0000313" key="5">
    <source>
        <dbReference type="Proteomes" id="UP000800036"/>
    </source>
</evidence>
<feature type="region of interest" description="Disordered" evidence="2">
    <location>
        <begin position="385"/>
        <end position="446"/>
    </location>
</feature>
<dbReference type="SUPFAM" id="SSF54160">
    <property type="entry name" value="Chromo domain-like"/>
    <property type="match status" value="1"/>
</dbReference>
<feature type="region of interest" description="Disordered" evidence="2">
    <location>
        <begin position="161"/>
        <end position="194"/>
    </location>
</feature>
<feature type="compositionally biased region" description="Acidic residues" evidence="2">
    <location>
        <begin position="436"/>
        <end position="446"/>
    </location>
</feature>
<comment type="subunit">
    <text evidence="1">Component of the NuA4 histone acetyltransferase complex.</text>
</comment>
<feature type="region of interest" description="Disordered" evidence="2">
    <location>
        <begin position="223"/>
        <end position="247"/>
    </location>
</feature>
<dbReference type="InterPro" id="IPR016197">
    <property type="entry name" value="Chromo-like_dom_sf"/>
</dbReference>
<evidence type="ECO:0000256" key="2">
    <source>
        <dbReference type="SAM" id="MobiDB-lite"/>
    </source>
</evidence>
<dbReference type="OrthoDB" id="433924at2759"/>
<dbReference type="AlphaFoldDB" id="A0A6A5VA13"/>
<sequence>MSMRGGGEGRGRTRPHGSKNKQDTQPNGYTAYKPGPDVYEGLFRLQREPPVIVRTLPKECPIPGAQSSILSRRPVEGFSRYYYNVRIVYDVEEGSDEREGTEAPEEVAQVEMSQILKYVSRWELERYEQQDFRQQAEAEEVARRVEAEELAKRRLEKNAREPGMGRGMENGDTQVRARGRPRGRGRGRGRARGWLGRGGLAAMADQTLDVDEVQQQLTEQAIMDTSGDEETEEEGLDLLSKQPSPNLARSSFITQSALPLSPVARHRLSKVLVPAREPYADEESYPIDDYEDGQDTRSMSSAAAQLQFEGDNQEEPARAMDEESGDDSDELDEADRHRIKRPRNESSPPMPESTSRRTSAPFPMPKTHSALSWSKQYVANSHLHSDAQASEPNDSGADSDHVDEHPRLARQPASDRRGTAVAGTNLVPPHDHDKIDEDDMVEDQDEEEYVVDAILSHSYAYKDGKKHYLVRWEGDEDSSDWIAEEDLAGAKELVAEYNERIGRGKAKATWR</sequence>
<protein>
    <recommendedName>
        <fullName evidence="3">Chromo domain-containing protein</fullName>
    </recommendedName>
</protein>
<organism evidence="4 5">
    <name type="scientific">Bimuria novae-zelandiae CBS 107.79</name>
    <dbReference type="NCBI Taxonomy" id="1447943"/>
    <lineage>
        <taxon>Eukaryota</taxon>
        <taxon>Fungi</taxon>
        <taxon>Dikarya</taxon>
        <taxon>Ascomycota</taxon>
        <taxon>Pezizomycotina</taxon>
        <taxon>Dothideomycetes</taxon>
        <taxon>Pleosporomycetidae</taxon>
        <taxon>Pleosporales</taxon>
        <taxon>Massarineae</taxon>
        <taxon>Didymosphaeriaceae</taxon>
        <taxon>Bimuria</taxon>
    </lineage>
</organism>
<reference evidence="4" key="1">
    <citation type="journal article" date="2020" name="Stud. Mycol.">
        <title>101 Dothideomycetes genomes: a test case for predicting lifestyles and emergence of pathogens.</title>
        <authorList>
            <person name="Haridas S."/>
            <person name="Albert R."/>
            <person name="Binder M."/>
            <person name="Bloem J."/>
            <person name="Labutti K."/>
            <person name="Salamov A."/>
            <person name="Andreopoulos B."/>
            <person name="Baker S."/>
            <person name="Barry K."/>
            <person name="Bills G."/>
            <person name="Bluhm B."/>
            <person name="Cannon C."/>
            <person name="Castanera R."/>
            <person name="Culley D."/>
            <person name="Daum C."/>
            <person name="Ezra D."/>
            <person name="Gonzalez J."/>
            <person name="Henrissat B."/>
            <person name="Kuo A."/>
            <person name="Liang C."/>
            <person name="Lipzen A."/>
            <person name="Lutzoni F."/>
            <person name="Magnuson J."/>
            <person name="Mondo S."/>
            <person name="Nolan M."/>
            <person name="Ohm R."/>
            <person name="Pangilinan J."/>
            <person name="Park H.-J."/>
            <person name="Ramirez L."/>
            <person name="Alfaro M."/>
            <person name="Sun H."/>
            <person name="Tritt A."/>
            <person name="Yoshinaga Y."/>
            <person name="Zwiers L.-H."/>
            <person name="Turgeon B."/>
            <person name="Goodwin S."/>
            <person name="Spatafora J."/>
            <person name="Crous P."/>
            <person name="Grigoriev I."/>
        </authorList>
    </citation>
    <scope>NUCLEOTIDE SEQUENCE</scope>
    <source>
        <strain evidence="4">CBS 107.79</strain>
    </source>
</reference>
<dbReference type="InterPro" id="IPR000953">
    <property type="entry name" value="Chromo/chromo_shadow_dom"/>
</dbReference>
<feature type="region of interest" description="Disordered" evidence="2">
    <location>
        <begin position="1"/>
        <end position="35"/>
    </location>
</feature>
<dbReference type="EMBL" id="ML976677">
    <property type="protein sequence ID" value="KAF1973984.1"/>
    <property type="molecule type" value="Genomic_DNA"/>
</dbReference>
<feature type="compositionally biased region" description="Basic residues" evidence="2">
    <location>
        <begin position="177"/>
        <end position="191"/>
    </location>
</feature>
<dbReference type="GO" id="GO:0006338">
    <property type="term" value="P:chromatin remodeling"/>
    <property type="evidence" value="ECO:0007669"/>
    <property type="project" value="UniProtKB-ARBA"/>
</dbReference>
<gene>
    <name evidence="4" type="ORF">BU23DRAFT_553656</name>
</gene>
<feature type="region of interest" description="Disordered" evidence="2">
    <location>
        <begin position="274"/>
        <end position="368"/>
    </location>
</feature>
<feature type="compositionally biased region" description="Acidic residues" evidence="2">
    <location>
        <begin position="280"/>
        <end position="293"/>
    </location>
</feature>
<dbReference type="Pfam" id="PF00385">
    <property type="entry name" value="Chromo"/>
    <property type="match status" value="1"/>
</dbReference>